<dbReference type="GO" id="GO:0005886">
    <property type="term" value="C:plasma membrane"/>
    <property type="evidence" value="ECO:0007669"/>
    <property type="project" value="TreeGrafter"/>
</dbReference>
<dbReference type="PANTHER" id="PTHR45453:SF1">
    <property type="entry name" value="PHOSPHATE REGULON SENSOR PROTEIN PHOR"/>
    <property type="match status" value="1"/>
</dbReference>
<dbReference type="GO" id="GO:0000155">
    <property type="term" value="F:phosphorelay sensor kinase activity"/>
    <property type="evidence" value="ECO:0007669"/>
    <property type="project" value="TreeGrafter"/>
</dbReference>
<dbReference type="SMART" id="SM00387">
    <property type="entry name" value="HATPase_c"/>
    <property type="match status" value="1"/>
</dbReference>
<accession>A0A426U4Z5</accession>
<evidence type="ECO:0000256" key="3">
    <source>
        <dbReference type="ARBA" id="ARBA00022553"/>
    </source>
</evidence>
<dbReference type="PRINTS" id="PR00344">
    <property type="entry name" value="BCTRLSENSOR"/>
</dbReference>
<dbReference type="PROSITE" id="PS50109">
    <property type="entry name" value="HIS_KIN"/>
    <property type="match status" value="1"/>
</dbReference>
<dbReference type="InterPro" id="IPR003594">
    <property type="entry name" value="HATPase_dom"/>
</dbReference>
<dbReference type="AlphaFoldDB" id="A0A426U4Z5"/>
<organism evidence="9 10">
    <name type="scientific">Candidatus Viridilinea halotolerans</name>
    <dbReference type="NCBI Taxonomy" id="2491704"/>
    <lineage>
        <taxon>Bacteria</taxon>
        <taxon>Bacillati</taxon>
        <taxon>Chloroflexota</taxon>
        <taxon>Chloroflexia</taxon>
        <taxon>Chloroflexales</taxon>
        <taxon>Chloroflexineae</taxon>
        <taxon>Oscillochloridaceae</taxon>
        <taxon>Candidatus Viridilinea</taxon>
    </lineage>
</organism>
<keyword evidence="3" id="KW-0597">Phosphoprotein</keyword>
<protein>
    <recommendedName>
        <fullName evidence="2">histidine kinase</fullName>
        <ecNumber evidence="2">2.7.13.3</ecNumber>
    </recommendedName>
</protein>
<evidence type="ECO:0000256" key="7">
    <source>
        <dbReference type="SAM" id="MobiDB-lite"/>
    </source>
</evidence>
<gene>
    <name evidence="9" type="ORF">EI684_05775</name>
</gene>
<dbReference type="InterPro" id="IPR004358">
    <property type="entry name" value="Sig_transdc_His_kin-like_C"/>
</dbReference>
<keyword evidence="4" id="KW-0808">Transferase</keyword>
<evidence type="ECO:0000313" key="10">
    <source>
        <dbReference type="Proteomes" id="UP000280307"/>
    </source>
</evidence>
<dbReference type="EC" id="2.7.13.3" evidence="2"/>
<feature type="domain" description="Histidine kinase" evidence="8">
    <location>
        <begin position="459"/>
        <end position="675"/>
    </location>
</feature>
<keyword evidence="6" id="KW-0902">Two-component regulatory system</keyword>
<comment type="catalytic activity">
    <reaction evidence="1">
        <text>ATP + protein L-histidine = ADP + protein N-phospho-L-histidine.</text>
        <dbReference type="EC" id="2.7.13.3"/>
    </reaction>
</comment>
<feature type="region of interest" description="Disordered" evidence="7">
    <location>
        <begin position="671"/>
        <end position="693"/>
    </location>
</feature>
<dbReference type="CDD" id="cd00075">
    <property type="entry name" value="HATPase"/>
    <property type="match status" value="1"/>
</dbReference>
<dbReference type="SUPFAM" id="SSF55874">
    <property type="entry name" value="ATPase domain of HSP90 chaperone/DNA topoisomerase II/histidine kinase"/>
    <property type="match status" value="1"/>
</dbReference>
<evidence type="ECO:0000256" key="1">
    <source>
        <dbReference type="ARBA" id="ARBA00000085"/>
    </source>
</evidence>
<dbReference type="InterPro" id="IPR036890">
    <property type="entry name" value="HATPase_C_sf"/>
</dbReference>
<name>A0A426U4Z5_9CHLR</name>
<sequence length="703" mass="74486">MPSDPASTFSLPPLLGIPPTDGALLSHEQLRRVADHIRRCRPQDVQSHMLLGGSLGDLDGGTLVTGTRNSDPFLVLAGEQAALALLSHSEGTGVRCLILSDPDQVDLAAMTLIQLSNEALDLPERAAAEPQQAFVAALIATLISDETALGGIDLPALLPNENTWIALTQALLPYPDLPSLFNAAEVLQVLRSHAIERALLAQIAPASAEAHTLAAIGGDAPARLPLPDDMLKNLRANGRPAMVADNKLDEATRRWTGGKTLTVVPLLQQRTCWGLLLLTSPRPISSAARAQLNGLGVLITAAQQQQQRRTTTPRAATPPSAPSARSSTSSTSSGFVRDIAALFANLDEAAVLVDAQGMLVRATAPAMRLLNLAPNEQSSILTESSAACLAPLFSEALMSENSIEGTITLPNGTSSKVSVNSLGDALWVFILHESAPTRTAASAAPAPSVGEASDSFLHNFSWLVQTPLREIHRLITTKPAPDTANEQHARIIGQIARLNSEMALLVSDLLALGQVRLNAQAGHLPLRLDLLIEAIVGSRYAEFGRRGQNVTIDPMPGLPRVIGAETALSRVLDALIDNASKYSPRGARIRVSARHEGGQILITIEDTGYGLSAQEIKHVCEPFYRAASAQRAGTSGRGLGLTLAKAIVEEHGGELWIASHIDDGSIFSVRLPSSDAPPPNTPDATWEPKPDPLTELHKLLAQK</sequence>
<dbReference type="Pfam" id="PF02518">
    <property type="entry name" value="HATPase_c"/>
    <property type="match status" value="1"/>
</dbReference>
<dbReference type="PANTHER" id="PTHR45453">
    <property type="entry name" value="PHOSPHATE REGULON SENSOR PROTEIN PHOR"/>
    <property type="match status" value="1"/>
</dbReference>
<dbReference type="GO" id="GO:0016036">
    <property type="term" value="P:cellular response to phosphate starvation"/>
    <property type="evidence" value="ECO:0007669"/>
    <property type="project" value="TreeGrafter"/>
</dbReference>
<evidence type="ECO:0000313" key="9">
    <source>
        <dbReference type="EMBL" id="RRR75000.1"/>
    </source>
</evidence>
<reference evidence="9 10" key="1">
    <citation type="submission" date="2018-12" db="EMBL/GenBank/DDBJ databases">
        <title>Genome Sequence of Candidatus Viridilinea halotolerans isolated from saline sulfide-rich spring.</title>
        <authorList>
            <person name="Grouzdev D.S."/>
            <person name="Burganskaya E.I."/>
            <person name="Krutkina M.S."/>
            <person name="Sukhacheva M.V."/>
            <person name="Gorlenko V.M."/>
        </authorList>
    </citation>
    <scope>NUCLEOTIDE SEQUENCE [LARGE SCALE GENOMIC DNA]</scope>
    <source>
        <strain evidence="9">Chok-6</strain>
    </source>
</reference>
<dbReference type="GO" id="GO:0004721">
    <property type="term" value="F:phosphoprotein phosphatase activity"/>
    <property type="evidence" value="ECO:0007669"/>
    <property type="project" value="TreeGrafter"/>
</dbReference>
<evidence type="ECO:0000256" key="2">
    <source>
        <dbReference type="ARBA" id="ARBA00012438"/>
    </source>
</evidence>
<dbReference type="InterPro" id="IPR050351">
    <property type="entry name" value="BphY/WalK/GraS-like"/>
</dbReference>
<dbReference type="InterPro" id="IPR005467">
    <property type="entry name" value="His_kinase_dom"/>
</dbReference>
<evidence type="ECO:0000256" key="6">
    <source>
        <dbReference type="ARBA" id="ARBA00023012"/>
    </source>
</evidence>
<dbReference type="Gene3D" id="3.30.565.10">
    <property type="entry name" value="Histidine kinase-like ATPase, C-terminal domain"/>
    <property type="match status" value="1"/>
</dbReference>
<proteinExistence type="predicted"/>
<dbReference type="EMBL" id="RSAS01000221">
    <property type="protein sequence ID" value="RRR75000.1"/>
    <property type="molecule type" value="Genomic_DNA"/>
</dbReference>
<evidence type="ECO:0000256" key="4">
    <source>
        <dbReference type="ARBA" id="ARBA00022679"/>
    </source>
</evidence>
<evidence type="ECO:0000256" key="5">
    <source>
        <dbReference type="ARBA" id="ARBA00022777"/>
    </source>
</evidence>
<evidence type="ECO:0000259" key="8">
    <source>
        <dbReference type="PROSITE" id="PS50109"/>
    </source>
</evidence>
<keyword evidence="5 9" id="KW-0418">Kinase</keyword>
<comment type="caution">
    <text evidence="9">The sequence shown here is derived from an EMBL/GenBank/DDBJ whole genome shotgun (WGS) entry which is preliminary data.</text>
</comment>
<dbReference type="Proteomes" id="UP000280307">
    <property type="component" value="Unassembled WGS sequence"/>
</dbReference>
<feature type="region of interest" description="Disordered" evidence="7">
    <location>
        <begin position="303"/>
        <end position="331"/>
    </location>
</feature>